<name>A0A1H6DHZ3_9ACTN</name>
<feature type="region of interest" description="Disordered" evidence="4">
    <location>
        <begin position="1"/>
        <end position="26"/>
    </location>
</feature>
<keyword evidence="6" id="KW-0830">Ubiquinone</keyword>
<evidence type="ECO:0000256" key="2">
    <source>
        <dbReference type="ARBA" id="ARBA00022603"/>
    </source>
</evidence>
<dbReference type="InterPro" id="IPR029063">
    <property type="entry name" value="SAM-dependent_MTases_sf"/>
</dbReference>
<comment type="similarity">
    <text evidence="1">Belongs to the methyltransferase superfamily.</text>
</comment>
<feature type="domain" description="Methyltransferase type 11" evidence="5">
    <location>
        <begin position="50"/>
        <end position="137"/>
    </location>
</feature>
<keyword evidence="2 6" id="KW-0489">Methyltransferase</keyword>
<evidence type="ECO:0000256" key="4">
    <source>
        <dbReference type="SAM" id="MobiDB-lite"/>
    </source>
</evidence>
<evidence type="ECO:0000259" key="5">
    <source>
        <dbReference type="Pfam" id="PF08241"/>
    </source>
</evidence>
<evidence type="ECO:0000256" key="1">
    <source>
        <dbReference type="ARBA" id="ARBA00008361"/>
    </source>
</evidence>
<dbReference type="AlphaFoldDB" id="A0A1H6DHZ3"/>
<dbReference type="CDD" id="cd02440">
    <property type="entry name" value="AdoMet_MTases"/>
    <property type="match status" value="1"/>
</dbReference>
<dbReference type="SUPFAM" id="SSF53335">
    <property type="entry name" value="S-adenosyl-L-methionine-dependent methyltransferases"/>
    <property type="match status" value="1"/>
</dbReference>
<evidence type="ECO:0000256" key="3">
    <source>
        <dbReference type="ARBA" id="ARBA00022679"/>
    </source>
</evidence>
<dbReference type="Gene3D" id="3.40.50.150">
    <property type="entry name" value="Vaccinia Virus protein VP39"/>
    <property type="match status" value="1"/>
</dbReference>
<protein>
    <submittedName>
        <fullName evidence="6">Ubiquinone/menaquinone biosynthesis C-methylase UbiE</fullName>
    </submittedName>
</protein>
<dbReference type="InterPro" id="IPR051052">
    <property type="entry name" value="Diverse_substrate_MTase"/>
</dbReference>
<organism evidence="6 7">
    <name type="scientific">Thermomonospora echinospora</name>
    <dbReference type="NCBI Taxonomy" id="1992"/>
    <lineage>
        <taxon>Bacteria</taxon>
        <taxon>Bacillati</taxon>
        <taxon>Actinomycetota</taxon>
        <taxon>Actinomycetes</taxon>
        <taxon>Streptosporangiales</taxon>
        <taxon>Thermomonosporaceae</taxon>
        <taxon>Thermomonospora</taxon>
    </lineage>
</organism>
<proteinExistence type="inferred from homology"/>
<dbReference type="PANTHER" id="PTHR44942:SF4">
    <property type="entry name" value="METHYLTRANSFERASE TYPE 11 DOMAIN-CONTAINING PROTEIN"/>
    <property type="match status" value="1"/>
</dbReference>
<evidence type="ECO:0000313" key="6">
    <source>
        <dbReference type="EMBL" id="SEG84849.1"/>
    </source>
</evidence>
<keyword evidence="3" id="KW-0808">Transferase</keyword>
<evidence type="ECO:0000313" key="7">
    <source>
        <dbReference type="Proteomes" id="UP000236723"/>
    </source>
</evidence>
<dbReference type="PANTHER" id="PTHR44942">
    <property type="entry name" value="METHYLTRANSF_11 DOMAIN-CONTAINING PROTEIN"/>
    <property type="match status" value="1"/>
</dbReference>
<dbReference type="InterPro" id="IPR013216">
    <property type="entry name" value="Methyltransf_11"/>
</dbReference>
<dbReference type="GO" id="GO:0008757">
    <property type="term" value="F:S-adenosylmethionine-dependent methyltransferase activity"/>
    <property type="evidence" value="ECO:0007669"/>
    <property type="project" value="InterPro"/>
</dbReference>
<feature type="compositionally biased region" description="Basic and acidic residues" evidence="4">
    <location>
        <begin position="1"/>
        <end position="10"/>
    </location>
</feature>
<dbReference type="GO" id="GO:0032259">
    <property type="term" value="P:methylation"/>
    <property type="evidence" value="ECO:0007669"/>
    <property type="project" value="UniProtKB-KW"/>
</dbReference>
<dbReference type="EMBL" id="FNVO01000017">
    <property type="protein sequence ID" value="SEG84849.1"/>
    <property type="molecule type" value="Genomic_DNA"/>
</dbReference>
<sequence>MPLPEREPHQARQLAESFGSDPERYDRTRPRYPEAMVEAIAAASPGPDVVDVGIGTGIAARQFQAAGCRVLGVEVDARMAEWARRRGHQVEVAAFETWDPAGRTFDAIVSGQTWHWVDPVTGAAKAARVLRPGGRLAVFWNAAQAPPEVAAASFEVYRRMMPDLLGAQGASGSDGYPALCARAADGIRGTGAFGDPEQWLFDWERPYTRDEWLDQIPTSALYSQLLPAQREEVLTGIGAAIDAFGGGFTMRYTTVVVTATRTGAT</sequence>
<reference evidence="7" key="1">
    <citation type="submission" date="2016-10" db="EMBL/GenBank/DDBJ databases">
        <authorList>
            <person name="Varghese N."/>
            <person name="Submissions S."/>
        </authorList>
    </citation>
    <scope>NUCLEOTIDE SEQUENCE [LARGE SCALE GENOMIC DNA]</scope>
    <source>
        <strain evidence="7">DSM 43163</strain>
    </source>
</reference>
<gene>
    <name evidence="6" type="ORF">SAMN04489712_11779</name>
</gene>
<accession>A0A1H6DHZ3</accession>
<dbReference type="Pfam" id="PF08241">
    <property type="entry name" value="Methyltransf_11"/>
    <property type="match status" value="1"/>
</dbReference>
<dbReference type="Proteomes" id="UP000236723">
    <property type="component" value="Unassembled WGS sequence"/>
</dbReference>
<keyword evidence="7" id="KW-1185">Reference proteome</keyword>